<dbReference type="Proteomes" id="UP000235649">
    <property type="component" value="Unassembled WGS sequence"/>
</dbReference>
<keyword evidence="2" id="KW-1185">Reference proteome</keyword>
<comment type="caution">
    <text evidence="1">The sequence shown here is derived from an EMBL/GenBank/DDBJ whole genome shotgun (WGS) entry which is preliminary data.</text>
</comment>
<gene>
    <name evidence="1" type="ORF">CBP76_08780</name>
</gene>
<dbReference type="RefSeq" id="WP_102196527.1">
    <property type="nucleotide sequence ID" value="NZ_NIPR01000034.1"/>
</dbReference>
<accession>A0A2N7ASX8</accession>
<dbReference type="AlphaFoldDB" id="A0A2N7ASX8"/>
<evidence type="ECO:0000313" key="1">
    <source>
        <dbReference type="EMBL" id="PMD68786.1"/>
    </source>
</evidence>
<name>A0A2N7ASX8_9LACO</name>
<dbReference type="Gene3D" id="2.60.120.200">
    <property type="match status" value="1"/>
</dbReference>
<dbReference type="EMBL" id="NIPR01000034">
    <property type="protein sequence ID" value="PMD68786.1"/>
    <property type="molecule type" value="Genomic_DNA"/>
</dbReference>
<sequence length="1133" mass="122585">MKKYKYIFSLMISIIFTLIFGNNSIISTVQAVPTTKEVYQNTPPGMSKISDLMDIPATYTGTTNMNNSAHIIKPGDATYQNTADIIELIKDSGSTNQLGSAWGKVNGTNDNKSFNYLDLTKKQTISAWFYMGNSVSAAPDGLAFVLQNDTKGANAISQYNGSPKSGETLGVWGGSASPTILSTSLSLEKNAIQNSFAIEFDPLLNKEIPTSSFGKDDSFDSKRSGSDFDIKGQHVAWNYPGDSSTYVPQTLNFIYKYYELNHNLLAGNTYLSGYDDALTGASVKYSWRNFIISYTPPASGSTQATIQYYINRKYYDGTLKPFANWDGKTFNIDISKFKATDKKVRWGFTAANGSPNSTSQPIAVVMESMPSVADIATNVTMLDLTQDGREIKDLDKNPTADSNVNDGDKLNLKYSLAYTSGIIGTGTLKTQIGLPQNVNFTVDSNGNIGTISYKNKSGTITTQNISASTLGTATNTNNNTINVVNLNLTSLDDTNNTNIIVSLNGTAKAPTSTTPQTITVNQEHTSFRSDYYSGDIMSPKFLLNNEVLSATSTSSTSQSIKYDDYAKLQGTLKYLKGSNFSGDNLSATILVDNNQKIIKNDVAVSKGATQGTFNITDLTGAILTPGDHTVSLTFTDSGHRVSNTLNYAIKVADYKNLLISATTSNLNQTVNQDSDTNLTGSLNYDDNSSFLASNMTLYWSIDNGTATTQTLGGNGQITTASFQYTVSKGLSVGTHAVTVYASDGVRKSNTLTYNLNVTDKKLILSPTDNNITINDNKTVTLNGTYQYSDGTSALATSGTFQVKNEGEAIQDPVTIGLEPDGNTKGSIGSGSLTINLDPIAKNKLGGSLDDYIAKKSGRLKVGRNEITVKVTDGVRDSNTVTYIVNVPKLTATITASSNTDYDITSINGQKLPLNFNYSDNSYKVAGYDLIANISTNGTLTYMKENKPNPDTSGTIPMDPTVVGLDPKQTETPQVVTFRYSDPYGRVTNTLTYNLKLVRTLLQLNVLPNYSFEDVKPLSNQNSLINRNGKWDISVRSFKSAWRLTAHSSDMIKTQGNTTTNMNAEIVFSNNGQIASLKDGTPTIASNSNTQGADTTFDVTNDWDNNKGIFLEPTGPLISGTYKGQINWDLINSI</sequence>
<evidence type="ECO:0008006" key="3">
    <source>
        <dbReference type="Google" id="ProtNLM"/>
    </source>
</evidence>
<proteinExistence type="predicted"/>
<dbReference type="InterPro" id="IPR013320">
    <property type="entry name" value="ConA-like_dom_sf"/>
</dbReference>
<organism evidence="1 2">
    <name type="scientific">Companilactobacillus nuruki</name>
    <dbReference type="NCBI Taxonomy" id="1993540"/>
    <lineage>
        <taxon>Bacteria</taxon>
        <taxon>Bacillati</taxon>
        <taxon>Bacillota</taxon>
        <taxon>Bacilli</taxon>
        <taxon>Lactobacillales</taxon>
        <taxon>Lactobacillaceae</taxon>
        <taxon>Companilactobacillus</taxon>
    </lineage>
</organism>
<protein>
    <recommendedName>
        <fullName evidence="3">WxL domain-containing protein</fullName>
    </recommendedName>
</protein>
<dbReference type="OrthoDB" id="2306834at2"/>
<reference evidence="1 2" key="1">
    <citation type="submission" date="2017-05" db="EMBL/GenBank/DDBJ databases">
        <title>Lactobacillus nurukis nov., sp. nov., isolated from nuruk.</title>
        <authorList>
            <person name="Kim S.-J."/>
        </authorList>
    </citation>
    <scope>NUCLEOTIDE SEQUENCE [LARGE SCALE GENOMIC DNA]</scope>
    <source>
        <strain evidence="1 2">SYF10-1a</strain>
    </source>
</reference>
<dbReference type="SUPFAM" id="SSF49899">
    <property type="entry name" value="Concanavalin A-like lectins/glucanases"/>
    <property type="match status" value="1"/>
</dbReference>
<evidence type="ECO:0000313" key="2">
    <source>
        <dbReference type="Proteomes" id="UP000235649"/>
    </source>
</evidence>